<keyword evidence="7 8" id="KW-0998">Cell outer membrane</keyword>
<feature type="domain" description="TonB-dependent receptor-like beta-barrel" evidence="11">
    <location>
        <begin position="230"/>
        <end position="676"/>
    </location>
</feature>
<protein>
    <submittedName>
        <fullName evidence="13">Ligand-gated channel</fullName>
    </submittedName>
</protein>
<evidence type="ECO:0000259" key="11">
    <source>
        <dbReference type="Pfam" id="PF00593"/>
    </source>
</evidence>
<reference evidence="14" key="1">
    <citation type="submission" date="2016-09" db="EMBL/GenBank/DDBJ databases">
        <authorList>
            <person name="Lysoe E."/>
        </authorList>
    </citation>
    <scope>NUCLEOTIDE SEQUENCE [LARGE SCALE GENOMIC DNA]</scope>
    <source>
        <strain evidence="14">LJ96T</strain>
    </source>
</reference>
<dbReference type="InterPro" id="IPR000531">
    <property type="entry name" value="Beta-barrel_TonB"/>
</dbReference>
<feature type="signal peptide" evidence="10">
    <location>
        <begin position="1"/>
        <end position="31"/>
    </location>
</feature>
<evidence type="ECO:0000313" key="13">
    <source>
        <dbReference type="EMBL" id="APG04059.1"/>
    </source>
</evidence>
<dbReference type="GO" id="GO:0009279">
    <property type="term" value="C:cell outer membrane"/>
    <property type="evidence" value="ECO:0007669"/>
    <property type="project" value="UniProtKB-SubCell"/>
</dbReference>
<dbReference type="Proteomes" id="UP000182987">
    <property type="component" value="Chromosome"/>
</dbReference>
<dbReference type="KEGG" id="lrz:BJI69_09240"/>
<dbReference type="InterPro" id="IPR036942">
    <property type="entry name" value="Beta-barrel_TonB_sf"/>
</dbReference>
<keyword evidence="14" id="KW-1185">Reference proteome</keyword>
<feature type="domain" description="TonB-dependent receptor plug" evidence="12">
    <location>
        <begin position="70"/>
        <end position="160"/>
    </location>
</feature>
<dbReference type="PANTHER" id="PTHR30069:SF28">
    <property type="entry name" value="TONB-DEPENDENT RECEPTOR YNCD-RELATED"/>
    <property type="match status" value="1"/>
</dbReference>
<sequence>MHLSQGPRMTSPFLRPLAGAVLVALAGGAAAQDAPKLAPVVVTATRTAQSPYDIPAAIDVVATPPDGSLDVNLSEQLQSIPGIVARDRQNYAQDEQISIRGFGARSTFGIRGIRLYTDGIPATMPDGQGQVSHFNLDSADRVEVLRGPFSALYGNASGGVVQLFTADGTDPAELHIGVAGGSNGNFRTSVNARGVEGPVDYNVDVSHFRTSGYRDHSAARRESGNAKLGWKIDDDRKLTLVLNTVDIPGAQDPLGLTRAQYQANPRQVASVADTYDTRKSADQQQAGLIYDQRVDDSNSLRVMTYYGQRDITQYLSIPKATEVAQPGNSGGVVDLTSQYGGGDVRWTWSDTLAGRPFEIATGIAYDNQHQHRMGYNNFEGDTLGVRGDLRRDEIDRVFDFDQYAQATWRIAQDWTLMGGIRHSDVHFSSTDRYIARGNPDDSGTQSYSATTPVFGVLWRAAPWAHVYANWGRGFETPTFSEIGYRADNGPGLAFNLQPSRSHNEEVGIKLQPTERTQAGIALFRADSDNELAVATNVGGRTTYQNIARSRRQGIETSFNTELARDLHFVASYTHLQASFRTPFLTCASTGCASPNTPVPAGTRIPGAPRSTGYAALKYGGARGLQGTFDVQTMGSTPVNDLGTESAPGYALFGLSAGYVFDQGPWRVNTFARVDNLADRHVIGSVIVNDGNGRYYEPAPGRSFLVGVDLTWR</sequence>
<keyword evidence="5 9" id="KW-0798">TonB box</keyword>
<evidence type="ECO:0000256" key="2">
    <source>
        <dbReference type="ARBA" id="ARBA00022448"/>
    </source>
</evidence>
<gene>
    <name evidence="13" type="ORF">BJI69_09240</name>
</gene>
<evidence type="ECO:0000259" key="12">
    <source>
        <dbReference type="Pfam" id="PF07715"/>
    </source>
</evidence>
<evidence type="ECO:0000256" key="10">
    <source>
        <dbReference type="SAM" id="SignalP"/>
    </source>
</evidence>
<evidence type="ECO:0000256" key="6">
    <source>
        <dbReference type="ARBA" id="ARBA00023136"/>
    </source>
</evidence>
<comment type="similarity">
    <text evidence="8 9">Belongs to the TonB-dependent receptor family.</text>
</comment>
<keyword evidence="6 8" id="KW-0472">Membrane</keyword>
<evidence type="ECO:0000256" key="8">
    <source>
        <dbReference type="PROSITE-ProRule" id="PRU01360"/>
    </source>
</evidence>
<dbReference type="EMBL" id="CP017480">
    <property type="protein sequence ID" value="APG04059.1"/>
    <property type="molecule type" value="Genomic_DNA"/>
</dbReference>
<dbReference type="CDD" id="cd01347">
    <property type="entry name" value="ligand_gated_channel"/>
    <property type="match status" value="1"/>
</dbReference>
<keyword evidence="4 8" id="KW-0812">Transmembrane</keyword>
<evidence type="ECO:0000256" key="4">
    <source>
        <dbReference type="ARBA" id="ARBA00022692"/>
    </source>
</evidence>
<evidence type="ECO:0000256" key="9">
    <source>
        <dbReference type="RuleBase" id="RU003357"/>
    </source>
</evidence>
<name>A0A1L3ESL9_9GAMM</name>
<evidence type="ECO:0000313" key="14">
    <source>
        <dbReference type="Proteomes" id="UP000182987"/>
    </source>
</evidence>
<dbReference type="InterPro" id="IPR012910">
    <property type="entry name" value="Plug_dom"/>
</dbReference>
<dbReference type="Pfam" id="PF07715">
    <property type="entry name" value="Plug"/>
    <property type="match status" value="1"/>
</dbReference>
<dbReference type="AlphaFoldDB" id="A0A1L3ESL9"/>
<evidence type="ECO:0000256" key="7">
    <source>
        <dbReference type="ARBA" id="ARBA00023237"/>
    </source>
</evidence>
<dbReference type="InterPro" id="IPR039426">
    <property type="entry name" value="TonB-dep_rcpt-like"/>
</dbReference>
<dbReference type="STRING" id="1440763.BJI69_09240"/>
<dbReference type="PANTHER" id="PTHR30069">
    <property type="entry name" value="TONB-DEPENDENT OUTER MEMBRANE RECEPTOR"/>
    <property type="match status" value="1"/>
</dbReference>
<dbReference type="PROSITE" id="PS52016">
    <property type="entry name" value="TONB_DEPENDENT_REC_3"/>
    <property type="match status" value="1"/>
</dbReference>
<organism evidence="13 14">
    <name type="scientific">Luteibacter rhizovicinus DSM 16549</name>
    <dbReference type="NCBI Taxonomy" id="1440763"/>
    <lineage>
        <taxon>Bacteria</taxon>
        <taxon>Pseudomonadati</taxon>
        <taxon>Pseudomonadota</taxon>
        <taxon>Gammaproteobacteria</taxon>
        <taxon>Lysobacterales</taxon>
        <taxon>Rhodanobacteraceae</taxon>
        <taxon>Luteibacter</taxon>
    </lineage>
</organism>
<proteinExistence type="inferred from homology"/>
<dbReference type="GO" id="GO:0044718">
    <property type="term" value="P:siderophore transmembrane transport"/>
    <property type="evidence" value="ECO:0007669"/>
    <property type="project" value="TreeGrafter"/>
</dbReference>
<dbReference type="SUPFAM" id="SSF56935">
    <property type="entry name" value="Porins"/>
    <property type="match status" value="1"/>
</dbReference>
<evidence type="ECO:0000256" key="1">
    <source>
        <dbReference type="ARBA" id="ARBA00004571"/>
    </source>
</evidence>
<dbReference type="GO" id="GO:0015344">
    <property type="term" value="F:siderophore uptake transmembrane transporter activity"/>
    <property type="evidence" value="ECO:0007669"/>
    <property type="project" value="TreeGrafter"/>
</dbReference>
<dbReference type="InterPro" id="IPR037066">
    <property type="entry name" value="Plug_dom_sf"/>
</dbReference>
<evidence type="ECO:0000256" key="5">
    <source>
        <dbReference type="ARBA" id="ARBA00023077"/>
    </source>
</evidence>
<keyword evidence="10" id="KW-0732">Signal</keyword>
<dbReference type="Pfam" id="PF00593">
    <property type="entry name" value="TonB_dep_Rec_b-barrel"/>
    <property type="match status" value="1"/>
</dbReference>
<dbReference type="Gene3D" id="2.170.130.10">
    <property type="entry name" value="TonB-dependent receptor, plug domain"/>
    <property type="match status" value="1"/>
</dbReference>
<accession>A0A1L3ESL9</accession>
<comment type="subcellular location">
    <subcellularLocation>
        <location evidence="1 8">Cell outer membrane</location>
        <topology evidence="1 8">Multi-pass membrane protein</topology>
    </subcellularLocation>
</comment>
<feature type="chain" id="PRO_5009853199" evidence="10">
    <location>
        <begin position="32"/>
        <end position="712"/>
    </location>
</feature>
<dbReference type="Gene3D" id="2.40.170.20">
    <property type="entry name" value="TonB-dependent receptor, beta-barrel domain"/>
    <property type="match status" value="1"/>
</dbReference>
<evidence type="ECO:0000256" key="3">
    <source>
        <dbReference type="ARBA" id="ARBA00022452"/>
    </source>
</evidence>
<keyword evidence="3 8" id="KW-1134">Transmembrane beta strand</keyword>
<keyword evidence="2 8" id="KW-0813">Transport</keyword>